<evidence type="ECO:0000259" key="14">
    <source>
        <dbReference type="Pfam" id="PF00593"/>
    </source>
</evidence>
<sequence>MKNIQQGIIALLALCYSLGAYAQNTFTGSITDKSTGEPLIGAEILIVNTTQGTITNTLGAFSLSSAEENPTLQISYVGYKPLQLTAKELLTSPAIGLEPATNALEQVVVSANRERELRSEVPAAISTLSLTTIEETAPNTLDQVLNKVPGVFVADLANEQHMTAIRQPISSKGLFLYLEDGLPTRPTGVFNHNAMNELNQAAISSIEVIRGPASSTYGAEAIGGVINVITKKPTLAPTAQAAIRTNSNGLYRADASASTTQGNTGFLVAGYSAIRRNGYFEHSDMNKYGATLKVTQVLSPKTDLNASLTYAYLLTDMTGSLDSAAFYGGDVTSQQTFTNREVSALRAQATLHHDWTPNANTTARIFGRVNRLGQIPSYRIRTDRTTGSSSGTINERSFESIGTLLQHAQKLPQLNAQLIAGLSIDHSPTDYFEEYISVDRDENGTYTSYEQPDSLLTNNSIVLTNLGSYATLKLSPLEKLQLSASLRYDRFQYLHTNHLEPSAFSGSPDARSTFQAITPKIGVTLTLSPSKGMYANYAQGFVPPQVGELYNGVKVPTLDPSIYHSYEVGGWYAAQLSDQLRANLSLSLYQMSATNQIISVQLDDGTYQNRNAGETSSRGIEYQLQASHKAGVSFRWSGAFARHEFVTFVENGNDYSGNEMPHGANVQYNWEVSYKPSFVPNLGVSLENQHLGPYWMNSDNTRQYDGFSLWNVRARYQLGGFQLSAAILNLSDELWSPRASASSWGTTYTLGIPRTWQLSIGYQFKSTN</sequence>
<evidence type="ECO:0000259" key="15">
    <source>
        <dbReference type="Pfam" id="PF07715"/>
    </source>
</evidence>
<evidence type="ECO:0000256" key="2">
    <source>
        <dbReference type="ARBA" id="ARBA00022448"/>
    </source>
</evidence>
<evidence type="ECO:0000256" key="8">
    <source>
        <dbReference type="ARBA" id="ARBA00023077"/>
    </source>
</evidence>
<dbReference type="GO" id="GO:0009279">
    <property type="term" value="C:cell outer membrane"/>
    <property type="evidence" value="ECO:0007669"/>
    <property type="project" value="UniProtKB-SubCell"/>
</dbReference>
<keyword evidence="10 11" id="KW-0998">Cell outer membrane</keyword>
<dbReference type="PANTHER" id="PTHR32552">
    <property type="entry name" value="FERRICHROME IRON RECEPTOR-RELATED"/>
    <property type="match status" value="1"/>
</dbReference>
<evidence type="ECO:0000256" key="12">
    <source>
        <dbReference type="RuleBase" id="RU003357"/>
    </source>
</evidence>
<feature type="signal peptide" evidence="13">
    <location>
        <begin position="1"/>
        <end position="22"/>
    </location>
</feature>
<dbReference type="Gene3D" id="2.60.40.1120">
    <property type="entry name" value="Carboxypeptidase-like, regulatory domain"/>
    <property type="match status" value="1"/>
</dbReference>
<reference evidence="16 17" key="1">
    <citation type="submission" date="2018-07" db="EMBL/GenBank/DDBJ databases">
        <title>Genomic Encyclopedia of Type Strains, Phase IV (KMG-IV): sequencing the most valuable type-strain genomes for metagenomic binning, comparative biology and taxonomic classification.</title>
        <authorList>
            <person name="Goeker M."/>
        </authorList>
    </citation>
    <scope>NUCLEOTIDE SEQUENCE [LARGE SCALE GENOMIC DNA]</scope>
    <source>
        <strain evidence="16 17">DSM 4134</strain>
    </source>
</reference>
<dbReference type="InterPro" id="IPR037066">
    <property type="entry name" value="Plug_dom_sf"/>
</dbReference>
<organism evidence="16 17">
    <name type="scientific">Marinoscillum furvescens DSM 4134</name>
    <dbReference type="NCBI Taxonomy" id="1122208"/>
    <lineage>
        <taxon>Bacteria</taxon>
        <taxon>Pseudomonadati</taxon>
        <taxon>Bacteroidota</taxon>
        <taxon>Cytophagia</taxon>
        <taxon>Cytophagales</taxon>
        <taxon>Reichenbachiellaceae</taxon>
        <taxon>Marinoscillum</taxon>
    </lineage>
</organism>
<dbReference type="Pfam" id="PF00593">
    <property type="entry name" value="TonB_dep_Rec_b-barrel"/>
    <property type="match status" value="1"/>
</dbReference>
<evidence type="ECO:0000256" key="13">
    <source>
        <dbReference type="SAM" id="SignalP"/>
    </source>
</evidence>
<dbReference type="PANTHER" id="PTHR32552:SF81">
    <property type="entry name" value="TONB-DEPENDENT OUTER MEMBRANE RECEPTOR"/>
    <property type="match status" value="1"/>
</dbReference>
<gene>
    <name evidence="16" type="ORF">C7460_110102</name>
</gene>
<evidence type="ECO:0000313" key="16">
    <source>
        <dbReference type="EMBL" id="RED98430.1"/>
    </source>
</evidence>
<feature type="chain" id="PRO_5017795571" evidence="13">
    <location>
        <begin position="23"/>
        <end position="768"/>
    </location>
</feature>
<evidence type="ECO:0000256" key="1">
    <source>
        <dbReference type="ARBA" id="ARBA00004571"/>
    </source>
</evidence>
<dbReference type="InterPro" id="IPR000531">
    <property type="entry name" value="Beta-barrel_TonB"/>
</dbReference>
<keyword evidence="13" id="KW-0732">Signal</keyword>
<dbReference type="GO" id="GO:0006826">
    <property type="term" value="P:iron ion transport"/>
    <property type="evidence" value="ECO:0007669"/>
    <property type="project" value="UniProtKB-KW"/>
</dbReference>
<dbReference type="Pfam" id="PF13715">
    <property type="entry name" value="CarbopepD_reg_2"/>
    <property type="match status" value="1"/>
</dbReference>
<keyword evidence="16" id="KW-0675">Receptor</keyword>
<evidence type="ECO:0000256" key="9">
    <source>
        <dbReference type="ARBA" id="ARBA00023136"/>
    </source>
</evidence>
<proteinExistence type="inferred from homology"/>
<comment type="similarity">
    <text evidence="11 12">Belongs to the TonB-dependent receptor family.</text>
</comment>
<dbReference type="RefSeq" id="WP_170147993.1">
    <property type="nucleotide sequence ID" value="NZ_QREG01000010.1"/>
</dbReference>
<evidence type="ECO:0000256" key="3">
    <source>
        <dbReference type="ARBA" id="ARBA00022452"/>
    </source>
</evidence>
<dbReference type="EMBL" id="QREG01000010">
    <property type="protein sequence ID" value="RED98430.1"/>
    <property type="molecule type" value="Genomic_DNA"/>
</dbReference>
<dbReference type="InterPro" id="IPR039426">
    <property type="entry name" value="TonB-dep_rcpt-like"/>
</dbReference>
<dbReference type="InterPro" id="IPR036942">
    <property type="entry name" value="Beta-barrel_TonB_sf"/>
</dbReference>
<evidence type="ECO:0000256" key="7">
    <source>
        <dbReference type="ARBA" id="ARBA00023065"/>
    </source>
</evidence>
<keyword evidence="3 11" id="KW-1134">Transmembrane beta strand</keyword>
<comment type="subcellular location">
    <subcellularLocation>
        <location evidence="1 11">Cell outer membrane</location>
        <topology evidence="1 11">Multi-pass membrane protein</topology>
    </subcellularLocation>
</comment>
<name>A0A3D9L487_MARFU</name>
<dbReference type="InterPro" id="IPR012910">
    <property type="entry name" value="Plug_dom"/>
</dbReference>
<keyword evidence="9 11" id="KW-0472">Membrane</keyword>
<keyword evidence="6" id="KW-0408">Iron</keyword>
<keyword evidence="2 11" id="KW-0813">Transport</keyword>
<evidence type="ECO:0000256" key="6">
    <source>
        <dbReference type="ARBA" id="ARBA00023004"/>
    </source>
</evidence>
<protein>
    <submittedName>
        <fullName evidence="16">Outer membrane receptor protein involved in Fe transport</fullName>
    </submittedName>
</protein>
<keyword evidence="7" id="KW-0406">Ion transport</keyword>
<evidence type="ECO:0000256" key="11">
    <source>
        <dbReference type="PROSITE-ProRule" id="PRU01360"/>
    </source>
</evidence>
<dbReference type="SUPFAM" id="SSF56935">
    <property type="entry name" value="Porins"/>
    <property type="match status" value="1"/>
</dbReference>
<feature type="domain" description="TonB-dependent receptor-like beta-barrel" evidence="14">
    <location>
        <begin position="302"/>
        <end position="730"/>
    </location>
</feature>
<dbReference type="Gene3D" id="2.40.170.20">
    <property type="entry name" value="TonB-dependent receptor, beta-barrel domain"/>
    <property type="match status" value="1"/>
</dbReference>
<dbReference type="AlphaFoldDB" id="A0A3D9L487"/>
<evidence type="ECO:0000256" key="5">
    <source>
        <dbReference type="ARBA" id="ARBA00022692"/>
    </source>
</evidence>
<keyword evidence="5 11" id="KW-0812">Transmembrane</keyword>
<keyword evidence="17" id="KW-1185">Reference proteome</keyword>
<keyword evidence="8 12" id="KW-0798">TonB box</keyword>
<evidence type="ECO:0000313" key="17">
    <source>
        <dbReference type="Proteomes" id="UP000256779"/>
    </source>
</evidence>
<accession>A0A3D9L487</accession>
<evidence type="ECO:0000256" key="4">
    <source>
        <dbReference type="ARBA" id="ARBA00022496"/>
    </source>
</evidence>
<feature type="domain" description="TonB-dependent receptor plug" evidence="15">
    <location>
        <begin position="119"/>
        <end position="225"/>
    </location>
</feature>
<evidence type="ECO:0000256" key="10">
    <source>
        <dbReference type="ARBA" id="ARBA00023237"/>
    </source>
</evidence>
<comment type="caution">
    <text evidence="16">The sequence shown here is derived from an EMBL/GenBank/DDBJ whole genome shotgun (WGS) entry which is preliminary data.</text>
</comment>
<dbReference type="PROSITE" id="PS52016">
    <property type="entry name" value="TONB_DEPENDENT_REC_3"/>
    <property type="match status" value="1"/>
</dbReference>
<dbReference type="Gene3D" id="2.170.130.10">
    <property type="entry name" value="TonB-dependent receptor, plug domain"/>
    <property type="match status" value="1"/>
</dbReference>
<dbReference type="SUPFAM" id="SSF49464">
    <property type="entry name" value="Carboxypeptidase regulatory domain-like"/>
    <property type="match status" value="1"/>
</dbReference>
<dbReference type="Pfam" id="PF07715">
    <property type="entry name" value="Plug"/>
    <property type="match status" value="1"/>
</dbReference>
<keyword evidence="4" id="KW-0410">Iron transport</keyword>
<dbReference type="InterPro" id="IPR008969">
    <property type="entry name" value="CarboxyPept-like_regulatory"/>
</dbReference>
<dbReference type="Proteomes" id="UP000256779">
    <property type="component" value="Unassembled WGS sequence"/>
</dbReference>